<organism evidence="7">
    <name type="scientific">Nymphaea colorata</name>
    <name type="common">pocket water lily</name>
    <dbReference type="NCBI Taxonomy" id="210225"/>
    <lineage>
        <taxon>Eukaryota</taxon>
        <taxon>Viridiplantae</taxon>
        <taxon>Streptophyta</taxon>
        <taxon>Embryophyta</taxon>
        <taxon>Tracheophyta</taxon>
        <taxon>Spermatophyta</taxon>
        <taxon>Magnoliopsida</taxon>
        <taxon>Nymphaeales</taxon>
        <taxon>Nymphaeaceae</taxon>
        <taxon>Nymphaea</taxon>
    </lineage>
</organism>
<dbReference type="PRINTS" id="PR00385">
    <property type="entry name" value="P450"/>
</dbReference>
<evidence type="ECO:0000256" key="3">
    <source>
        <dbReference type="ARBA" id="ARBA00023002"/>
    </source>
</evidence>
<evidence type="ECO:0000256" key="2">
    <source>
        <dbReference type="ARBA" id="ARBA00022723"/>
    </source>
</evidence>
<evidence type="ECO:0008006" key="8">
    <source>
        <dbReference type="Google" id="ProtNLM"/>
    </source>
</evidence>
<dbReference type="PANTHER" id="PTHR24296">
    <property type="entry name" value="CYTOCHROME P450"/>
    <property type="match status" value="1"/>
</dbReference>
<protein>
    <recommendedName>
        <fullName evidence="8">Cytochrome P450</fullName>
    </recommendedName>
</protein>
<name>A0A5K1FU72_9MAGN</name>
<dbReference type="Gramene" id="NC8G0214670.1">
    <property type="protein sequence ID" value="NC8G0214670.1:cds"/>
    <property type="gene ID" value="NC8G0214670"/>
</dbReference>
<dbReference type="InterPro" id="IPR001128">
    <property type="entry name" value="Cyt_P450"/>
</dbReference>
<dbReference type="GO" id="GO:0005506">
    <property type="term" value="F:iron ion binding"/>
    <property type="evidence" value="ECO:0007669"/>
    <property type="project" value="InterPro"/>
</dbReference>
<reference evidence="7" key="1">
    <citation type="submission" date="2019-09" db="EMBL/GenBank/DDBJ databases">
        <authorList>
            <person name="Zhang L."/>
        </authorList>
    </citation>
    <scope>NUCLEOTIDE SEQUENCE</scope>
</reference>
<keyword evidence="4 5" id="KW-0408">Iron</keyword>
<dbReference type="GO" id="GO:0016705">
    <property type="term" value="F:oxidoreductase activity, acting on paired donors, with incorporation or reduction of molecular oxygen"/>
    <property type="evidence" value="ECO:0007669"/>
    <property type="project" value="InterPro"/>
</dbReference>
<dbReference type="PROSITE" id="PS00086">
    <property type="entry name" value="CYTOCHROME_P450"/>
    <property type="match status" value="1"/>
</dbReference>
<dbReference type="CDD" id="cd11064">
    <property type="entry name" value="CYP86A"/>
    <property type="match status" value="1"/>
</dbReference>
<feature type="binding site" description="axial binding residue" evidence="5">
    <location>
        <position position="449"/>
    </location>
    <ligand>
        <name>heme</name>
        <dbReference type="ChEBI" id="CHEBI:30413"/>
    </ligand>
    <ligandPart>
        <name>Fe</name>
        <dbReference type="ChEBI" id="CHEBI:18248"/>
    </ligandPart>
</feature>
<dbReference type="GO" id="GO:0006629">
    <property type="term" value="P:lipid metabolic process"/>
    <property type="evidence" value="ECO:0007669"/>
    <property type="project" value="UniProtKB-ARBA"/>
</dbReference>
<dbReference type="OrthoDB" id="1470350at2759"/>
<dbReference type="Gene3D" id="1.10.630.10">
    <property type="entry name" value="Cytochrome P450"/>
    <property type="match status" value="1"/>
</dbReference>
<comment type="similarity">
    <text evidence="1 6">Belongs to the cytochrome P450 family.</text>
</comment>
<dbReference type="InterPro" id="IPR002401">
    <property type="entry name" value="Cyt_P450_E_grp-I"/>
</dbReference>
<evidence type="ECO:0000256" key="1">
    <source>
        <dbReference type="ARBA" id="ARBA00010617"/>
    </source>
</evidence>
<keyword evidence="6" id="KW-0503">Monooxygenase</keyword>
<dbReference type="Pfam" id="PF00067">
    <property type="entry name" value="p450"/>
    <property type="match status" value="1"/>
</dbReference>
<evidence type="ECO:0000313" key="7">
    <source>
        <dbReference type="EMBL" id="VVW68343.1"/>
    </source>
</evidence>
<accession>A0A5K1FU72</accession>
<dbReference type="InterPro" id="IPR017972">
    <property type="entry name" value="Cyt_P450_CS"/>
</dbReference>
<evidence type="ECO:0000256" key="5">
    <source>
        <dbReference type="PIRSR" id="PIRSR602401-1"/>
    </source>
</evidence>
<gene>
    <name evidence="7" type="ORF">NYM_LOCUS25391</name>
</gene>
<sequence>MKLNSTPSAMFSRVLEILQWPEVWVSLFLFFFLHHYHKQRNKPLPTWPLLNNLPSLLANYHRLHEWIHGVVAAEGGTLIFRGPVFTDMHIVATSDPRNVEYILKSNFENFPKGKEFNDAFLELMGSGIFNSDAESWLVQRKMANAHVHSKLFRQFMARTTQVIVESQLIPILKRSAQSEQPIDIQDILLRFTFDATCKAVFGESPRCLSFDFPIVPFAEAINNAMESIAFRYVVPASWWRTLRSLNLWKERKLSRAIVVINEFVERQINLRKNHGLRGNDLLSIYAEKSDEVTFLRDTAVNFLIAGRDTSGTALSWFFWNLSNHPHVEAKILEEVRDVLREKKRENLKPEDLDKLVYLHAALSESLRLYPSVPIGQKGVVKEATLPSGTVVKPGMVILYLIYAVGRMEWVWGKDCLEFKPERWIDEAGKLRYENNSYRFLAFNGGPRTCVGRDIAFVQMKLAAALVLLNFTVRVEEGQSVAPLTSVILNMKNGLMVRVKERPKML</sequence>
<dbReference type="OMA" id="PIFTEYP"/>
<keyword evidence="3 6" id="KW-0560">Oxidoreductase</keyword>
<dbReference type="GO" id="GO:0004497">
    <property type="term" value="F:monooxygenase activity"/>
    <property type="evidence" value="ECO:0007669"/>
    <property type="project" value="UniProtKB-KW"/>
</dbReference>
<dbReference type="AlphaFoldDB" id="A0A5K1FU72"/>
<proteinExistence type="inferred from homology"/>
<dbReference type="PRINTS" id="PR00463">
    <property type="entry name" value="EP450I"/>
</dbReference>
<dbReference type="SUPFAM" id="SSF48264">
    <property type="entry name" value="Cytochrome P450"/>
    <property type="match status" value="1"/>
</dbReference>
<evidence type="ECO:0000256" key="4">
    <source>
        <dbReference type="ARBA" id="ARBA00023004"/>
    </source>
</evidence>
<keyword evidence="2 5" id="KW-0479">Metal-binding</keyword>
<dbReference type="GO" id="GO:0020037">
    <property type="term" value="F:heme binding"/>
    <property type="evidence" value="ECO:0007669"/>
    <property type="project" value="InterPro"/>
</dbReference>
<dbReference type="EMBL" id="LR721786">
    <property type="protein sequence ID" value="VVW68343.1"/>
    <property type="molecule type" value="Genomic_DNA"/>
</dbReference>
<evidence type="ECO:0000256" key="6">
    <source>
        <dbReference type="RuleBase" id="RU000461"/>
    </source>
</evidence>
<keyword evidence="5 6" id="KW-0349">Heme</keyword>
<comment type="cofactor">
    <cofactor evidence="5">
        <name>heme</name>
        <dbReference type="ChEBI" id="CHEBI:30413"/>
    </cofactor>
</comment>
<dbReference type="InterPro" id="IPR036396">
    <property type="entry name" value="Cyt_P450_sf"/>
</dbReference>